<dbReference type="NCBIfam" id="TIGR03696">
    <property type="entry name" value="Rhs_assc_core"/>
    <property type="match status" value="1"/>
</dbReference>
<protein>
    <submittedName>
        <fullName evidence="6">Rhs protein</fullName>
    </submittedName>
</protein>
<dbReference type="Pfam" id="PF25023">
    <property type="entry name" value="TEN_YD-shell"/>
    <property type="match status" value="2"/>
</dbReference>
<feature type="domain" description="Teneurin-like YD-shell" evidence="5">
    <location>
        <begin position="856"/>
        <end position="1009"/>
    </location>
</feature>
<evidence type="ECO:0000256" key="2">
    <source>
        <dbReference type="SAM" id="MobiDB-lite"/>
    </source>
</evidence>
<feature type="region of interest" description="Disordered" evidence="2">
    <location>
        <begin position="302"/>
        <end position="335"/>
    </location>
</feature>
<dbReference type="InterPro" id="IPR045351">
    <property type="entry name" value="DUF6531"/>
</dbReference>
<dbReference type="Pfam" id="PF20148">
    <property type="entry name" value="DUF6531"/>
    <property type="match status" value="1"/>
</dbReference>
<comment type="caution">
    <text evidence="6">The sequence shown here is derived from an EMBL/GenBank/DDBJ whole genome shotgun (WGS) entry which is preliminary data.</text>
</comment>
<dbReference type="EMBL" id="AOHP01000033">
    <property type="protein sequence ID" value="EMF30341.1"/>
    <property type="molecule type" value="Genomic_DNA"/>
</dbReference>
<dbReference type="RefSeq" id="WP_006130423.1">
    <property type="nucleotide sequence ID" value="NZ_AOHP01000033.1"/>
</dbReference>
<dbReference type="InterPro" id="IPR022385">
    <property type="entry name" value="Rhs_assc_core"/>
</dbReference>
<dbReference type="InterPro" id="IPR006530">
    <property type="entry name" value="YD"/>
</dbReference>
<dbReference type="Gene3D" id="2.180.10.10">
    <property type="entry name" value="RHS repeat-associated core"/>
    <property type="match status" value="3"/>
</dbReference>
<accession>M3EB40</accession>
<dbReference type="InterPro" id="IPR050708">
    <property type="entry name" value="T6SS_VgrG/RHS"/>
</dbReference>
<keyword evidence="1" id="KW-0677">Repeat</keyword>
<feature type="region of interest" description="Disordered" evidence="2">
    <location>
        <begin position="171"/>
        <end position="199"/>
    </location>
</feature>
<dbReference type="InterPro" id="IPR031325">
    <property type="entry name" value="RHS_repeat"/>
</dbReference>
<dbReference type="PANTHER" id="PTHR32305:SF15">
    <property type="entry name" value="PROTEIN RHSA-RELATED"/>
    <property type="match status" value="1"/>
</dbReference>
<gene>
    <name evidence="6" type="ORF">H114_04371</name>
</gene>
<keyword evidence="7" id="KW-1185">Reference proteome</keyword>
<feature type="compositionally biased region" description="Basic and acidic residues" evidence="2">
    <location>
        <begin position="313"/>
        <end position="327"/>
    </location>
</feature>
<sequence>MSEKRFLFRRTWIGPDDTVQDWVPGKPAELDRLIKKLGGAAAHFGEGAERLRKLNTDPWQGEAAEEFRKTVKKLPKDLDGAMDAFVEAGAAVLAYREVLDGAQRLTQRILDHEAPLARDLSRQYAKAVDDYNTAVKAGEASLPTRPPETDPGRTAMAELVGMINGAQEEVAQAAGTAKRTLDKAAEKAPKRPSGWQRVTDGAKEGWNDLVEFGLAVNPGRLLTEPKAYLHDAGMVIDGGVNAVRDPIGFSKDVYQGVSHTWDEFQKDPARMLGYMAPSLAGGAAYKGAGGLARHLDGRNALGSPTGLGTAGSHLDRSDPGAHSDGHATQHNPTDPVDLATGKMYMPQTDVALPGTLPLLFKRRAESGYRAGRWFGPSWSSTVDQRLEIEPERIVFVHEDGLILAYPHPAEGGTSLPTEGPRWELRAEPEGYTITDPAAGRTWHFTRHSDDHALLEQIDDRNANRITFEYDTDGTPTAVSHSGGYRVRVTTEAHRITALHLAGAAPDGTDQELIRYGYSPAGDLTEVVNSSGLPLRFTYDDAGRITSWTDTNDRSYTYAYDDRDRCVAEGGAEGHMSLRLAYSDRDPETGLRTTTATTGTGHVYRYVVNDLCQVVAETDPLGAVTRFERDRYNRLLSRTDPLGHTTRFTYDDAGNLTSVTRPDGSESRADYNDLRLPTTVRHLNGTTTRQTYDARGNRTSVTAPTGLTTRFLHDEQGRLTAVVDPQGHTTTIHCDDAGLPVRVTDPLGATTSYERDAFGRPVTITDPTGATTRLERTVEGRLARRTAADGSTESWTYDGEGNCTTHTDRLDGVTHFEYTHFDLLTARTGPDGVRYEFEHDTELNLTRVTNPQGLTWNYTYDPAGRLATETDFDGRTLTYTYDEAGRLSSRGNVLGHTFSYERDALGQVTAKHTPDGVTSYVYDVTGQLTEATGPDGTTLTIDRDIHGRALSETVDGRTLTHTYDALGRRTARTTPTGATTTWAYDATGRSTAMTASGRTVDFTYDPAGREVTRRIGETLTFDHTYDPVGRLTAQSVTGPDGSALHHRTYTYRADGNLIGIDDQLTGPRRFDLDPTGRVTAVHAANWTERYAYDEAGNQTSASWPTSHPGGEATGSRDYAGTRITRAGRVRYEHDALGRTTLRQKPRLSRKPDTWRYTWDAEDRLTSVTTPDGTRWSYTYDPLGRRTAKRRLAADGETVVEEILFTWDGTTLCEQTSRSASLPNPVTLTWNHRGLHPVTQSERITAADAPQQEIDSRFFAIVTDLVGTPTELVDEQGDTAWRTRSTLWGTTTWPTTSTAYTPLRFPGQYHDPETGLHYNYFRHYDPETARYLTPDPLGLAPAMDPASYVLNPQAWADPLGLAPCTPAGSGADFMEDSGIPAGAPVTHGTTGTLIGDDGASVRNFQNVLNAGEHDVVTHGSRDGFLEFPDGYVNGGQIVDAVTNNPNYLGGPLRLMVCHSGADGSGIAQQIANEMGVTVRAPTDKVGTNPVLGPGQVPQIADGGYWRIFLPIVGPS</sequence>
<proteinExistence type="predicted"/>
<reference evidence="6 7" key="1">
    <citation type="journal article" date="2013" name="Genome Announc.">
        <title>Draft Genome Sequence of Streptomyces gancidicus Strain BKS 13-15.</title>
        <authorList>
            <person name="Kumar S."/>
            <person name="Kaur N."/>
            <person name="Singh N.K."/>
            <person name="Raghava G.P."/>
            <person name="Mayilraj S."/>
        </authorList>
    </citation>
    <scope>NUCLEOTIDE SEQUENCE [LARGE SCALE GENOMIC DNA]</scope>
    <source>
        <strain evidence="6 7">BKS 13-15</strain>
    </source>
</reference>
<feature type="domain" description="Teneurin-like YD-shell" evidence="5">
    <location>
        <begin position="1255"/>
        <end position="1333"/>
    </location>
</feature>
<dbReference type="NCBIfam" id="TIGR01643">
    <property type="entry name" value="YD_repeat_2x"/>
    <property type="match status" value="15"/>
</dbReference>
<feature type="region of interest" description="Disordered" evidence="2">
    <location>
        <begin position="1097"/>
        <end position="1116"/>
    </location>
</feature>
<name>M3EB40_STREZ</name>
<evidence type="ECO:0000256" key="1">
    <source>
        <dbReference type="ARBA" id="ARBA00022737"/>
    </source>
</evidence>
<evidence type="ECO:0000259" key="4">
    <source>
        <dbReference type="Pfam" id="PF21725"/>
    </source>
</evidence>
<evidence type="ECO:0000313" key="6">
    <source>
        <dbReference type="EMBL" id="EMF30341.1"/>
    </source>
</evidence>
<evidence type="ECO:0000259" key="5">
    <source>
        <dbReference type="Pfam" id="PF25023"/>
    </source>
</evidence>
<feature type="domain" description="Putative T7SS secretion signal" evidence="4">
    <location>
        <begin position="14"/>
        <end position="192"/>
    </location>
</feature>
<dbReference type="PATRIC" id="fig|1284664.3.peg.862"/>
<evidence type="ECO:0000259" key="3">
    <source>
        <dbReference type="Pfam" id="PF20148"/>
    </source>
</evidence>
<feature type="compositionally biased region" description="Basic and acidic residues" evidence="2">
    <location>
        <begin position="179"/>
        <end position="189"/>
    </location>
</feature>
<organism evidence="6 7">
    <name type="scientific">Streptomyces gancidicus BKS 13-15</name>
    <dbReference type="NCBI Taxonomy" id="1284664"/>
    <lineage>
        <taxon>Bacteria</taxon>
        <taxon>Bacillati</taxon>
        <taxon>Actinomycetota</taxon>
        <taxon>Actinomycetes</taxon>
        <taxon>Kitasatosporales</taxon>
        <taxon>Streptomycetaceae</taxon>
        <taxon>Streptomyces</taxon>
        <taxon>Streptomyces pseudogriseolus group</taxon>
    </lineage>
</organism>
<evidence type="ECO:0000313" key="7">
    <source>
        <dbReference type="Proteomes" id="UP000011732"/>
    </source>
</evidence>
<dbReference type="InterPro" id="IPR056823">
    <property type="entry name" value="TEN-like_YD-shell"/>
</dbReference>
<dbReference type="InterPro" id="IPR049082">
    <property type="entry name" value="T7SS_signal"/>
</dbReference>
<dbReference type="Pfam" id="PF05593">
    <property type="entry name" value="RHS_repeat"/>
    <property type="match status" value="6"/>
</dbReference>
<dbReference type="Proteomes" id="UP000011732">
    <property type="component" value="Unassembled WGS sequence"/>
</dbReference>
<dbReference type="Pfam" id="PF21725">
    <property type="entry name" value="T7SS_signal"/>
    <property type="match status" value="1"/>
</dbReference>
<dbReference type="OrthoDB" id="4981820at2"/>
<dbReference type="PANTHER" id="PTHR32305">
    <property type="match status" value="1"/>
</dbReference>
<feature type="domain" description="DUF6531" evidence="3">
    <location>
        <begin position="334"/>
        <end position="404"/>
    </location>
</feature>